<evidence type="ECO:0000256" key="2">
    <source>
        <dbReference type="SAM" id="SignalP"/>
    </source>
</evidence>
<dbReference type="PROSITE" id="PS51257">
    <property type="entry name" value="PROKAR_LIPOPROTEIN"/>
    <property type="match status" value="1"/>
</dbReference>
<dbReference type="RefSeq" id="WP_114794653.1">
    <property type="nucleotide sequence ID" value="NZ_QQZY01000001.1"/>
</dbReference>
<reference evidence="4 5" key="1">
    <citation type="submission" date="2018-07" db="EMBL/GenBank/DDBJ databases">
        <title>High-quality-draft genome sequence of Gaiella occulta.</title>
        <authorList>
            <person name="Severino R."/>
            <person name="Froufe H.J.C."/>
            <person name="Rainey F.A."/>
            <person name="Barroso C."/>
            <person name="Albuquerque L."/>
            <person name="Lobo-Da-Cunha A."/>
            <person name="Da Costa M.S."/>
            <person name="Egas C."/>
        </authorList>
    </citation>
    <scope>NUCLEOTIDE SEQUENCE [LARGE SCALE GENOMIC DNA]</scope>
    <source>
        <strain evidence="4 5">F2-233</strain>
    </source>
</reference>
<accession>A0A7M2Z248</accession>
<dbReference type="InterPro" id="IPR036249">
    <property type="entry name" value="Thioredoxin-like_sf"/>
</dbReference>
<gene>
    <name evidence="4" type="ORF">Gocc_0182</name>
</gene>
<dbReference type="EMBL" id="QQZY01000001">
    <property type="protein sequence ID" value="RDI75763.1"/>
    <property type="molecule type" value="Genomic_DNA"/>
</dbReference>
<dbReference type="Proteomes" id="UP000254134">
    <property type="component" value="Unassembled WGS sequence"/>
</dbReference>
<dbReference type="AlphaFoldDB" id="A0A7M2Z248"/>
<sequence length="312" mass="32739">MRPAAALIATGFALVLAGCGTSGGTSAGTSTTTTTTAETSAAPPGTLEALWRGPGEDVAVVPGTSDYGPGVNRVSFLVVDGQSRLVERPAARVWISRGLRRKPYAEATARLERIGVPGGAAADAESIYVVSVRTPAPGTYWLLAEPVGGKRIQALGNVVVKKEAVAPSIGDRAFPSRNPTLAAGVDAKAVTTAQPPDSELLRTTVAAALAAKRPFVVTFATPLYCQTRTCGPVVQVVQSVAKRWRGKGIDFIHVEIYEGNDPARGTNRWVNEWRLPTEPWTFVVDRTGVIRARIEGAFGAGELEAAVEKVAP</sequence>
<name>A0A7M2Z248_9ACTN</name>
<dbReference type="SUPFAM" id="SSF52833">
    <property type="entry name" value="Thioredoxin-like"/>
    <property type="match status" value="1"/>
</dbReference>
<feature type="chain" id="PRO_5039412761" description="Thioredoxin domain-containing protein" evidence="2">
    <location>
        <begin position="28"/>
        <end position="312"/>
    </location>
</feature>
<dbReference type="OrthoDB" id="5178197at2"/>
<feature type="compositionally biased region" description="Low complexity" evidence="1">
    <location>
        <begin position="27"/>
        <end position="42"/>
    </location>
</feature>
<dbReference type="InterPro" id="IPR013766">
    <property type="entry name" value="Thioredoxin_domain"/>
</dbReference>
<proteinExistence type="predicted"/>
<dbReference type="PROSITE" id="PS51352">
    <property type="entry name" value="THIOREDOXIN_2"/>
    <property type="match status" value="1"/>
</dbReference>
<reference evidence="5" key="2">
    <citation type="journal article" date="2019" name="MicrobiologyOpen">
        <title>High-quality draft genome sequence of Gaiella occulta isolated from a 150 meter deep mineral water borehole and comparison with the genome sequences of other deep-branching lineages of the phylum Actinobacteria.</title>
        <authorList>
            <person name="Severino R."/>
            <person name="Froufe H.J.C."/>
            <person name="Barroso C."/>
            <person name="Albuquerque L."/>
            <person name="Lobo-da-Cunha A."/>
            <person name="da Costa M.S."/>
            <person name="Egas C."/>
        </authorList>
    </citation>
    <scope>NUCLEOTIDE SEQUENCE [LARGE SCALE GENOMIC DNA]</scope>
    <source>
        <strain evidence="5">F2-233</strain>
    </source>
</reference>
<organism evidence="4 5">
    <name type="scientific">Gaiella occulta</name>
    <dbReference type="NCBI Taxonomy" id="1002870"/>
    <lineage>
        <taxon>Bacteria</taxon>
        <taxon>Bacillati</taxon>
        <taxon>Actinomycetota</taxon>
        <taxon>Thermoleophilia</taxon>
        <taxon>Gaiellales</taxon>
        <taxon>Gaiellaceae</taxon>
        <taxon>Gaiella</taxon>
    </lineage>
</organism>
<evidence type="ECO:0000313" key="4">
    <source>
        <dbReference type="EMBL" id="RDI75763.1"/>
    </source>
</evidence>
<evidence type="ECO:0000256" key="1">
    <source>
        <dbReference type="SAM" id="MobiDB-lite"/>
    </source>
</evidence>
<feature type="region of interest" description="Disordered" evidence="1">
    <location>
        <begin position="23"/>
        <end position="42"/>
    </location>
</feature>
<feature type="domain" description="Thioredoxin" evidence="3">
    <location>
        <begin position="181"/>
        <end position="312"/>
    </location>
</feature>
<keyword evidence="5" id="KW-1185">Reference proteome</keyword>
<evidence type="ECO:0000259" key="3">
    <source>
        <dbReference type="PROSITE" id="PS51352"/>
    </source>
</evidence>
<evidence type="ECO:0000313" key="5">
    <source>
        <dbReference type="Proteomes" id="UP000254134"/>
    </source>
</evidence>
<feature type="signal peptide" evidence="2">
    <location>
        <begin position="1"/>
        <end position="27"/>
    </location>
</feature>
<keyword evidence="2" id="KW-0732">Signal</keyword>
<comment type="caution">
    <text evidence="4">The sequence shown here is derived from an EMBL/GenBank/DDBJ whole genome shotgun (WGS) entry which is preliminary data.</text>
</comment>
<protein>
    <recommendedName>
        <fullName evidence="3">Thioredoxin domain-containing protein</fullName>
    </recommendedName>
</protein>